<evidence type="ECO:0000313" key="1">
    <source>
        <dbReference type="EMBL" id="SEI96027.1"/>
    </source>
</evidence>
<accession>A0A1H6V2E5</accession>
<dbReference type="InterPro" id="IPR046507">
    <property type="entry name" value="DUF6685"/>
</dbReference>
<keyword evidence="2" id="KW-1185">Reference proteome</keyword>
<reference evidence="1 2" key="1">
    <citation type="submission" date="2016-10" db="EMBL/GenBank/DDBJ databases">
        <authorList>
            <person name="de Groot N.N."/>
        </authorList>
    </citation>
    <scope>NUCLEOTIDE SEQUENCE [LARGE SCALE GENOMIC DNA]</scope>
    <source>
        <strain evidence="1 2">DSM 2179</strain>
    </source>
</reference>
<name>A0A1H6V2E5_9FIRM</name>
<dbReference type="EMBL" id="FNZK01000002">
    <property type="protein sequence ID" value="SEI96027.1"/>
    <property type="molecule type" value="Genomic_DNA"/>
</dbReference>
<proteinExistence type="predicted"/>
<dbReference type="Proteomes" id="UP000199662">
    <property type="component" value="Unassembled WGS sequence"/>
</dbReference>
<gene>
    <name evidence="1" type="ORF">SAMN05660742_10280</name>
</gene>
<sequence>MKGKFKELYQLLKKIIKKDINQLDKKKYISSYLKNTIFTDYPKLWNQSSYIYHDEYLELIYFLEKYEYYFANSIQEICSSAPQIDISQISGIHDSHSPLKDFNSFHEFSLYLSPEGNINGYNRFITEEDFINNCRNMDELWNNTSKLKLLQQEWDKRIFVYNADGAHRLAAIYRQCREQNKKYTLPAKKIEFISINKEIVRHIINDFWLVFSDRENISNLYGQYCQLFPHDKKEDIAKFDVSHRKNYNLKKSYILYLKKSETFNNHVAEILSKHKNFLVLNNEIENYYLK</sequence>
<dbReference type="AlphaFoldDB" id="A0A1H6V2E5"/>
<evidence type="ECO:0000313" key="2">
    <source>
        <dbReference type="Proteomes" id="UP000199662"/>
    </source>
</evidence>
<protein>
    <submittedName>
        <fullName evidence="1">Uncharacterized protein</fullName>
    </submittedName>
</protein>
<organism evidence="1 2">
    <name type="scientific">Propionispira arboris</name>
    <dbReference type="NCBI Taxonomy" id="84035"/>
    <lineage>
        <taxon>Bacteria</taxon>
        <taxon>Bacillati</taxon>
        <taxon>Bacillota</taxon>
        <taxon>Negativicutes</taxon>
        <taxon>Selenomonadales</taxon>
        <taxon>Selenomonadaceae</taxon>
        <taxon>Propionispira</taxon>
    </lineage>
</organism>
<dbReference type="Pfam" id="PF20390">
    <property type="entry name" value="DUF6685"/>
    <property type="match status" value="1"/>
</dbReference>